<organism evidence="2 3">
    <name type="scientific">Salinibacterium amurskyense</name>
    <dbReference type="NCBI Taxonomy" id="205941"/>
    <lineage>
        <taxon>Bacteria</taxon>
        <taxon>Bacillati</taxon>
        <taxon>Actinomycetota</taxon>
        <taxon>Actinomycetes</taxon>
        <taxon>Micrococcales</taxon>
        <taxon>Microbacteriaceae</taxon>
        <taxon>Salinibacterium</taxon>
    </lineage>
</organism>
<evidence type="ECO:0008006" key="4">
    <source>
        <dbReference type="Google" id="ProtNLM"/>
    </source>
</evidence>
<reference evidence="2 3" key="1">
    <citation type="submission" date="2017-11" db="EMBL/GenBank/DDBJ databases">
        <title>Genomic Encyclopedia of Archaeal and Bacterial Type Strains, Phase II (KMG-II): From Individual Species to Whole Genera.</title>
        <authorList>
            <person name="Goeker M."/>
        </authorList>
    </citation>
    <scope>NUCLEOTIDE SEQUENCE [LARGE SCALE GENOMIC DNA]</scope>
    <source>
        <strain evidence="2 3">DSM 16400</strain>
    </source>
</reference>
<accession>A0A2M9D1V7</accession>
<comment type="caution">
    <text evidence="2">The sequence shown here is derived from an EMBL/GenBank/DDBJ whole genome shotgun (WGS) entry which is preliminary data.</text>
</comment>
<keyword evidence="1" id="KW-1133">Transmembrane helix</keyword>
<name>A0A2M9D1V7_9MICO</name>
<dbReference type="EMBL" id="PGFH01000003">
    <property type="protein sequence ID" value="PJJ78137.1"/>
    <property type="molecule type" value="Genomic_DNA"/>
</dbReference>
<keyword evidence="1" id="KW-0472">Membrane</keyword>
<dbReference type="RefSeq" id="WP_100390040.1">
    <property type="nucleotide sequence ID" value="NZ_BMZU01000001.1"/>
</dbReference>
<gene>
    <name evidence="2" type="ORF">CLV85_2592</name>
</gene>
<evidence type="ECO:0000313" key="2">
    <source>
        <dbReference type="EMBL" id="PJJ78137.1"/>
    </source>
</evidence>
<evidence type="ECO:0000313" key="3">
    <source>
        <dbReference type="Proteomes" id="UP000231742"/>
    </source>
</evidence>
<feature type="transmembrane region" description="Helical" evidence="1">
    <location>
        <begin position="41"/>
        <end position="64"/>
    </location>
</feature>
<feature type="transmembrane region" description="Helical" evidence="1">
    <location>
        <begin position="76"/>
        <end position="101"/>
    </location>
</feature>
<feature type="transmembrane region" description="Helical" evidence="1">
    <location>
        <begin position="335"/>
        <end position="354"/>
    </location>
</feature>
<keyword evidence="3" id="KW-1185">Reference proteome</keyword>
<sequence>MLRSIDYSGLIYPVNPHDVAVFKSSRRDHFGYSHIQRTGTIVLIVVVVAFFALFLGAPIMGIVGGSFQSAFSSGNFFAAIPVLFFSLLVLALIVGGGYVGVKSWRKHGGPWQRFYRMNKFADDNDLVFSPLDSTAFYPGLIFTQGGNRSIHNRFRSASGRTLDYGNYRYTTGSGKNRQTHNWGFLALELDRALPHMVLDATANNQLFGVTNLPQTFAKNQALSLEGDFDTHFTLYCPKAYERDALYVFTPDLMALLIDKAAPYDVEVVDRWLLVYSPKPFDLVDPAVHRRLLGIADTVGTKALRQSRNYADETIGDRSVNLVAPRGQRLKSGVPTATLITAGIFIAVWGLQFFLRMAG</sequence>
<dbReference type="OrthoDB" id="5054050at2"/>
<dbReference type="Proteomes" id="UP000231742">
    <property type="component" value="Unassembled WGS sequence"/>
</dbReference>
<proteinExistence type="predicted"/>
<protein>
    <recommendedName>
        <fullName evidence="4">DUF3137 domain-containing protein</fullName>
    </recommendedName>
</protein>
<keyword evidence="1" id="KW-0812">Transmembrane</keyword>
<evidence type="ECO:0000256" key="1">
    <source>
        <dbReference type="SAM" id="Phobius"/>
    </source>
</evidence>
<dbReference type="AlphaFoldDB" id="A0A2M9D1V7"/>